<gene>
    <name evidence="2" type="ORF">UFOVP46_139</name>
</gene>
<dbReference type="EMBL" id="LR796174">
    <property type="protein sequence ID" value="CAB4123956.1"/>
    <property type="molecule type" value="Genomic_DNA"/>
</dbReference>
<evidence type="ECO:0000256" key="1">
    <source>
        <dbReference type="SAM" id="MobiDB-lite"/>
    </source>
</evidence>
<reference evidence="2" key="1">
    <citation type="submission" date="2020-04" db="EMBL/GenBank/DDBJ databases">
        <authorList>
            <person name="Chiriac C."/>
            <person name="Salcher M."/>
            <person name="Ghai R."/>
            <person name="Kavagutti S V."/>
        </authorList>
    </citation>
    <scope>NUCLEOTIDE SEQUENCE</scope>
</reference>
<sequence>MADTPTNEKLYAMVVMQAKAKYRTYPSPGASHWVHRRYIELGGKFEDSAEKGKREEMLRAFIERRKDKAAHGDHDPRTTDHHAKEKADKKKAK</sequence>
<accession>A0A6J5KRT6</accession>
<name>A0A6J5KRT6_9CAUD</name>
<organism evidence="2">
    <name type="scientific">uncultured Caudovirales phage</name>
    <dbReference type="NCBI Taxonomy" id="2100421"/>
    <lineage>
        <taxon>Viruses</taxon>
        <taxon>Duplodnaviria</taxon>
        <taxon>Heunggongvirae</taxon>
        <taxon>Uroviricota</taxon>
        <taxon>Caudoviricetes</taxon>
        <taxon>Peduoviridae</taxon>
        <taxon>Maltschvirus</taxon>
        <taxon>Maltschvirus maltsch</taxon>
    </lineage>
</organism>
<proteinExistence type="predicted"/>
<protein>
    <submittedName>
        <fullName evidence="2">Uncharacterized protein</fullName>
    </submittedName>
</protein>
<evidence type="ECO:0000313" key="2">
    <source>
        <dbReference type="EMBL" id="CAB4123956.1"/>
    </source>
</evidence>
<feature type="region of interest" description="Disordered" evidence="1">
    <location>
        <begin position="63"/>
        <end position="93"/>
    </location>
</feature>